<comment type="caution">
    <text evidence="2">The sequence shown here is derived from an EMBL/GenBank/DDBJ whole genome shotgun (WGS) entry which is preliminary data.</text>
</comment>
<dbReference type="EMBL" id="ASHX02000001">
    <property type="protein sequence ID" value="OEJ96776.1"/>
    <property type="molecule type" value="Genomic_DNA"/>
</dbReference>
<dbReference type="STRING" id="1306406.J116_022290"/>
<dbReference type="Pfam" id="PF13302">
    <property type="entry name" value="Acetyltransf_3"/>
    <property type="match status" value="1"/>
</dbReference>
<dbReference type="AlphaFoldDB" id="A0A1D3DWT4"/>
<dbReference type="Gene3D" id="3.40.630.30">
    <property type="match status" value="1"/>
</dbReference>
<evidence type="ECO:0000313" key="2">
    <source>
        <dbReference type="EMBL" id="OEJ96776.1"/>
    </source>
</evidence>
<gene>
    <name evidence="2" type="ORF">J116_022290</name>
</gene>
<sequence length="159" mass="17351">MTARAVVSLRPVRAGDLDYLFALVRDPEARRMAAFTARDPDDRAAFDAHWARLPASPDVNRLVLVDGAPAGHAAVYGPPGEREVTYWIDRAHWGRGVATAALSALLDLVPERPLRARAATDNAASCRVLRKCGFVATGHDRGWAHGRGEEVDEVVFTLR</sequence>
<protein>
    <submittedName>
        <fullName evidence="2">GNAT family N-acetyltransferase</fullName>
    </submittedName>
</protein>
<evidence type="ECO:0000313" key="3">
    <source>
        <dbReference type="Proteomes" id="UP000095329"/>
    </source>
</evidence>
<accession>A0A1D3DWT4</accession>
<dbReference type="PROSITE" id="PS51186">
    <property type="entry name" value="GNAT"/>
    <property type="match status" value="1"/>
</dbReference>
<dbReference type="RefSeq" id="WP_023589299.1">
    <property type="nucleotide sequence ID" value="NZ_ASHX02000001.1"/>
</dbReference>
<dbReference type="PANTHER" id="PTHR43328:SF1">
    <property type="entry name" value="N-ACETYLTRANSFERASE DOMAIN-CONTAINING PROTEIN"/>
    <property type="match status" value="1"/>
</dbReference>
<proteinExistence type="predicted"/>
<dbReference type="SUPFAM" id="SSF55729">
    <property type="entry name" value="Acyl-CoA N-acyltransferases (Nat)"/>
    <property type="match status" value="1"/>
</dbReference>
<evidence type="ECO:0000259" key="1">
    <source>
        <dbReference type="PROSITE" id="PS51186"/>
    </source>
</evidence>
<dbReference type="OrthoDB" id="9801656at2"/>
<dbReference type="InterPro" id="IPR000182">
    <property type="entry name" value="GNAT_dom"/>
</dbReference>
<dbReference type="GO" id="GO:0016747">
    <property type="term" value="F:acyltransferase activity, transferring groups other than amino-acyl groups"/>
    <property type="evidence" value="ECO:0007669"/>
    <property type="project" value="InterPro"/>
</dbReference>
<dbReference type="eggNOG" id="COG1670">
    <property type="taxonomic scope" value="Bacteria"/>
</dbReference>
<name>A0A1D3DWT4_9ACTN</name>
<dbReference type="PANTHER" id="PTHR43328">
    <property type="entry name" value="ACETYLTRANSFERASE-RELATED"/>
    <property type="match status" value="1"/>
</dbReference>
<feature type="domain" description="N-acetyltransferase" evidence="1">
    <location>
        <begin position="7"/>
        <end position="159"/>
    </location>
</feature>
<reference evidence="2 3" key="1">
    <citation type="journal article" date="2013" name="Genome Announc.">
        <title>Genome Sequence of Streptomyces violaceusniger Strain SPC6, a Halotolerant Streptomycete That Exhibits Rapid Growth and Development.</title>
        <authorList>
            <person name="Chen X."/>
            <person name="Zhang B."/>
            <person name="Zhang W."/>
            <person name="Wu X."/>
            <person name="Zhang M."/>
            <person name="Chen T."/>
            <person name="Liu G."/>
            <person name="Dyson P."/>
        </authorList>
    </citation>
    <scope>NUCLEOTIDE SEQUENCE [LARGE SCALE GENOMIC DNA]</scope>
    <source>
        <strain evidence="2 3">SPC6</strain>
    </source>
</reference>
<dbReference type="InterPro" id="IPR016181">
    <property type="entry name" value="Acyl_CoA_acyltransferase"/>
</dbReference>
<keyword evidence="3" id="KW-1185">Reference proteome</keyword>
<organism evidence="2 3">
    <name type="scientific">Streptomyces thermolilacinus SPC6</name>
    <dbReference type="NCBI Taxonomy" id="1306406"/>
    <lineage>
        <taxon>Bacteria</taxon>
        <taxon>Bacillati</taxon>
        <taxon>Actinomycetota</taxon>
        <taxon>Actinomycetes</taxon>
        <taxon>Kitasatosporales</taxon>
        <taxon>Streptomycetaceae</taxon>
        <taxon>Streptomyces</taxon>
    </lineage>
</organism>
<dbReference type="Proteomes" id="UP000095329">
    <property type="component" value="Unassembled WGS sequence"/>
</dbReference>